<dbReference type="PANTHER" id="PTHR10015:SF427">
    <property type="entry name" value="HEAT SHOCK FACTOR PROTEIN"/>
    <property type="match status" value="1"/>
</dbReference>
<dbReference type="SMART" id="SM00415">
    <property type="entry name" value="HSF"/>
    <property type="match status" value="1"/>
</dbReference>
<evidence type="ECO:0000256" key="7">
    <source>
        <dbReference type="ARBA" id="ARBA00062171"/>
    </source>
</evidence>
<gene>
    <name evidence="11" type="ORF">C8F04DRAFT_986423</name>
</gene>
<dbReference type="PRINTS" id="PR00056">
    <property type="entry name" value="HSFDOMAIN"/>
</dbReference>
<dbReference type="PROSITE" id="PS00434">
    <property type="entry name" value="HSF_DOMAIN"/>
    <property type="match status" value="1"/>
</dbReference>
<evidence type="ECO:0000256" key="4">
    <source>
        <dbReference type="ARBA" id="ARBA00023125"/>
    </source>
</evidence>
<feature type="domain" description="HSF-type DNA-binding" evidence="10">
    <location>
        <begin position="67"/>
        <end position="91"/>
    </location>
</feature>
<comment type="subunit">
    <text evidence="7">Homotrimer. Homotrimerization increases the affinity of HSF1 to DNA. Interacts with transcriptional coregulator SSA1 on chromatin.</text>
</comment>
<dbReference type="Gene3D" id="1.10.10.10">
    <property type="entry name" value="Winged helix-like DNA-binding domain superfamily/Winged helix DNA-binding domain"/>
    <property type="match status" value="1"/>
</dbReference>
<evidence type="ECO:0000256" key="8">
    <source>
        <dbReference type="RuleBase" id="RU004020"/>
    </source>
</evidence>
<name>A0AAD6TKB2_9AGAR</name>
<dbReference type="SUPFAM" id="SSF46785">
    <property type="entry name" value="Winged helix' DNA-binding domain"/>
    <property type="match status" value="1"/>
</dbReference>
<dbReference type="GO" id="GO:0005634">
    <property type="term" value="C:nucleus"/>
    <property type="evidence" value="ECO:0007669"/>
    <property type="project" value="UniProtKB-SubCell"/>
</dbReference>
<comment type="caution">
    <text evidence="11">The sequence shown here is derived from an EMBL/GenBank/DDBJ whole genome shotgun (WGS) entry which is preliminary data.</text>
</comment>
<dbReference type="AlphaFoldDB" id="A0AAD6TKB2"/>
<dbReference type="GO" id="GO:0043565">
    <property type="term" value="F:sequence-specific DNA binding"/>
    <property type="evidence" value="ECO:0007669"/>
    <property type="project" value="InterPro"/>
</dbReference>
<keyword evidence="12" id="KW-1185">Reference proteome</keyword>
<feature type="region of interest" description="Disordered" evidence="9">
    <location>
        <begin position="220"/>
        <end position="241"/>
    </location>
</feature>
<comment type="subcellular location">
    <subcellularLocation>
        <location evidence="1">Nucleus</location>
    </subcellularLocation>
</comment>
<feature type="compositionally biased region" description="Low complexity" evidence="9">
    <location>
        <begin position="450"/>
        <end position="463"/>
    </location>
</feature>
<protein>
    <submittedName>
        <fullName evidence="11">Transcription factor Hsf1</fullName>
    </submittedName>
</protein>
<dbReference type="EMBL" id="JARJCM010000002">
    <property type="protein sequence ID" value="KAJ7046540.1"/>
    <property type="molecule type" value="Genomic_DNA"/>
</dbReference>
<feature type="compositionally biased region" description="Polar residues" evidence="9">
    <location>
        <begin position="305"/>
        <end position="336"/>
    </location>
</feature>
<accession>A0AAD6TKB2</accession>
<evidence type="ECO:0000256" key="5">
    <source>
        <dbReference type="ARBA" id="ARBA00023163"/>
    </source>
</evidence>
<dbReference type="FunFam" id="1.10.10.10:FF:000027">
    <property type="entry name" value="Heat shock transcription factor 1"/>
    <property type="match status" value="1"/>
</dbReference>
<dbReference type="GO" id="GO:0003700">
    <property type="term" value="F:DNA-binding transcription factor activity"/>
    <property type="evidence" value="ECO:0007669"/>
    <property type="project" value="InterPro"/>
</dbReference>
<dbReference type="InterPro" id="IPR036388">
    <property type="entry name" value="WH-like_DNA-bd_sf"/>
</dbReference>
<evidence type="ECO:0000256" key="3">
    <source>
        <dbReference type="ARBA" id="ARBA00023015"/>
    </source>
</evidence>
<organism evidence="11 12">
    <name type="scientific">Mycena alexandri</name>
    <dbReference type="NCBI Taxonomy" id="1745969"/>
    <lineage>
        <taxon>Eukaryota</taxon>
        <taxon>Fungi</taxon>
        <taxon>Dikarya</taxon>
        <taxon>Basidiomycota</taxon>
        <taxon>Agaricomycotina</taxon>
        <taxon>Agaricomycetes</taxon>
        <taxon>Agaricomycetidae</taxon>
        <taxon>Agaricales</taxon>
        <taxon>Marasmiineae</taxon>
        <taxon>Mycenaceae</taxon>
        <taxon>Mycena</taxon>
    </lineage>
</organism>
<proteinExistence type="inferred from homology"/>
<feature type="compositionally biased region" description="Low complexity" evidence="9">
    <location>
        <begin position="271"/>
        <end position="283"/>
    </location>
</feature>
<feature type="region of interest" description="Disordered" evidence="9">
    <location>
        <begin position="269"/>
        <end position="336"/>
    </location>
</feature>
<sequence>MASSKQIALTRPTRGAAHAAQSTRVPAFLNKLYEMVNDEKTNHLIQWSASGDTFLVFDQERFAREVLPHWFKHQNFASFVRQLNMYGFHKIPHLQQGVLKGTTDAEHWNFVHEKFRRDQPDLLHFIQRKKGPPVADELDSGSTIPTNNAQVLDIQSIVGGIAAIKRHQTTISAELSELKRNNELLWQESQAARSRHQKQQDTINRIVKFLAGVFGHHAGSPVHKEDVVGSPPSRAVVPRKQSRLMIEGSMLDPRQVDEAESPAQIATIETPASAASPIEPASPKATTPSLFDSPAPDHSSLPADDSSTTNVISTQPQYPQSPNVDEMSITPSRSPTNPDFDNLIQGALSSLTPAQIQQLMNSISMPSMSDYSGIGSDHTDEPDSSLMSYQPPLDFSQLTAFPLIPSPPPSAGLVDQAEKSWQDTEDIEQDVDAVDSKINNLFQQFQIPNDSSSTTLDDGSSLSNNATSSIPDSSNINALDSELFHSFLNGLDEDEGTAGDDNTSTAFLDEVPSPSDGALSPIDLPEEPQPKSGRKRKSDVQDTATVTNLEGLGTRPKRRRER</sequence>
<evidence type="ECO:0000259" key="10">
    <source>
        <dbReference type="PROSITE" id="PS00434"/>
    </source>
</evidence>
<feature type="region of interest" description="Disordered" evidence="9">
    <location>
        <begin position="490"/>
        <end position="562"/>
    </location>
</feature>
<feature type="region of interest" description="Disordered" evidence="9">
    <location>
        <begin position="448"/>
        <end position="474"/>
    </location>
</feature>
<comment type="similarity">
    <text evidence="2 8">Belongs to the HSF family.</text>
</comment>
<dbReference type="Proteomes" id="UP001218188">
    <property type="component" value="Unassembled WGS sequence"/>
</dbReference>
<evidence type="ECO:0000256" key="1">
    <source>
        <dbReference type="ARBA" id="ARBA00004123"/>
    </source>
</evidence>
<feature type="compositionally biased region" description="Polar residues" evidence="9">
    <location>
        <begin position="464"/>
        <end position="474"/>
    </location>
</feature>
<evidence type="ECO:0000256" key="6">
    <source>
        <dbReference type="ARBA" id="ARBA00023242"/>
    </source>
</evidence>
<evidence type="ECO:0000313" key="11">
    <source>
        <dbReference type="EMBL" id="KAJ7046540.1"/>
    </source>
</evidence>
<dbReference type="InterPro" id="IPR036390">
    <property type="entry name" value="WH_DNA-bd_sf"/>
</dbReference>
<evidence type="ECO:0000256" key="9">
    <source>
        <dbReference type="SAM" id="MobiDB-lite"/>
    </source>
</evidence>
<keyword evidence="3" id="KW-0805">Transcription regulation</keyword>
<reference evidence="11" key="1">
    <citation type="submission" date="2023-03" db="EMBL/GenBank/DDBJ databases">
        <title>Massive genome expansion in bonnet fungi (Mycena s.s.) driven by repeated elements and novel gene families across ecological guilds.</title>
        <authorList>
            <consortium name="Lawrence Berkeley National Laboratory"/>
            <person name="Harder C.B."/>
            <person name="Miyauchi S."/>
            <person name="Viragh M."/>
            <person name="Kuo A."/>
            <person name="Thoen E."/>
            <person name="Andreopoulos B."/>
            <person name="Lu D."/>
            <person name="Skrede I."/>
            <person name="Drula E."/>
            <person name="Henrissat B."/>
            <person name="Morin E."/>
            <person name="Kohler A."/>
            <person name="Barry K."/>
            <person name="LaButti K."/>
            <person name="Morin E."/>
            <person name="Salamov A."/>
            <person name="Lipzen A."/>
            <person name="Mereny Z."/>
            <person name="Hegedus B."/>
            <person name="Baldrian P."/>
            <person name="Stursova M."/>
            <person name="Weitz H."/>
            <person name="Taylor A."/>
            <person name="Grigoriev I.V."/>
            <person name="Nagy L.G."/>
            <person name="Martin F."/>
            <person name="Kauserud H."/>
        </authorList>
    </citation>
    <scope>NUCLEOTIDE SEQUENCE</scope>
    <source>
        <strain evidence="11">CBHHK200</strain>
    </source>
</reference>
<keyword evidence="6" id="KW-0539">Nucleus</keyword>
<dbReference type="InterPro" id="IPR000232">
    <property type="entry name" value="HSF_DNA-bd"/>
</dbReference>
<keyword evidence="4" id="KW-0238">DNA-binding</keyword>
<evidence type="ECO:0000313" key="12">
    <source>
        <dbReference type="Proteomes" id="UP001218188"/>
    </source>
</evidence>
<dbReference type="Pfam" id="PF00447">
    <property type="entry name" value="HSF_DNA-bind"/>
    <property type="match status" value="1"/>
</dbReference>
<evidence type="ECO:0000256" key="2">
    <source>
        <dbReference type="ARBA" id="ARBA00006403"/>
    </source>
</evidence>
<dbReference type="PANTHER" id="PTHR10015">
    <property type="entry name" value="HEAT SHOCK TRANSCRIPTION FACTOR"/>
    <property type="match status" value="1"/>
</dbReference>
<keyword evidence="5" id="KW-0804">Transcription</keyword>